<proteinExistence type="predicted"/>
<gene>
    <name evidence="1" type="ORF">NDU88_005818</name>
</gene>
<evidence type="ECO:0000313" key="2">
    <source>
        <dbReference type="Proteomes" id="UP001066276"/>
    </source>
</evidence>
<dbReference type="Proteomes" id="UP001066276">
    <property type="component" value="Chromosome 1_1"/>
</dbReference>
<dbReference type="EMBL" id="JANPWB010000001">
    <property type="protein sequence ID" value="KAJ1218235.1"/>
    <property type="molecule type" value="Genomic_DNA"/>
</dbReference>
<evidence type="ECO:0000313" key="1">
    <source>
        <dbReference type="EMBL" id="KAJ1218235.1"/>
    </source>
</evidence>
<sequence>MQKYGCLIVAARAACRCSARLWAAAPLLSSVSVWDAKCPSLHRGGARLPGWSASRHLPLPLLTVGCPRRARDLSPSPLGSVRLLRRCGDSRSRLVANVSLSRRQA</sequence>
<dbReference type="AlphaFoldDB" id="A0AAV7X1T9"/>
<accession>A0AAV7X1T9</accession>
<organism evidence="1 2">
    <name type="scientific">Pleurodeles waltl</name>
    <name type="common">Iberian ribbed newt</name>
    <dbReference type="NCBI Taxonomy" id="8319"/>
    <lineage>
        <taxon>Eukaryota</taxon>
        <taxon>Metazoa</taxon>
        <taxon>Chordata</taxon>
        <taxon>Craniata</taxon>
        <taxon>Vertebrata</taxon>
        <taxon>Euteleostomi</taxon>
        <taxon>Amphibia</taxon>
        <taxon>Batrachia</taxon>
        <taxon>Caudata</taxon>
        <taxon>Salamandroidea</taxon>
        <taxon>Salamandridae</taxon>
        <taxon>Pleurodelinae</taxon>
        <taxon>Pleurodeles</taxon>
    </lineage>
</organism>
<evidence type="ECO:0008006" key="3">
    <source>
        <dbReference type="Google" id="ProtNLM"/>
    </source>
</evidence>
<keyword evidence="2" id="KW-1185">Reference proteome</keyword>
<protein>
    <recommendedName>
        <fullName evidence="3">Secreted protein</fullName>
    </recommendedName>
</protein>
<comment type="caution">
    <text evidence="1">The sequence shown here is derived from an EMBL/GenBank/DDBJ whole genome shotgun (WGS) entry which is preliminary data.</text>
</comment>
<reference evidence="1" key="1">
    <citation type="journal article" date="2022" name="bioRxiv">
        <title>Sequencing and chromosome-scale assembly of the giantPleurodeles waltlgenome.</title>
        <authorList>
            <person name="Brown T."/>
            <person name="Elewa A."/>
            <person name="Iarovenko S."/>
            <person name="Subramanian E."/>
            <person name="Araus A.J."/>
            <person name="Petzold A."/>
            <person name="Susuki M."/>
            <person name="Suzuki K.-i.T."/>
            <person name="Hayashi T."/>
            <person name="Toyoda A."/>
            <person name="Oliveira C."/>
            <person name="Osipova E."/>
            <person name="Leigh N.D."/>
            <person name="Simon A."/>
            <person name="Yun M.H."/>
        </authorList>
    </citation>
    <scope>NUCLEOTIDE SEQUENCE</scope>
    <source>
        <strain evidence="1">20211129_DDA</strain>
        <tissue evidence="1">Liver</tissue>
    </source>
</reference>
<name>A0AAV7X1T9_PLEWA</name>